<feature type="compositionally biased region" description="Basic and acidic residues" evidence="10">
    <location>
        <begin position="926"/>
        <end position="940"/>
    </location>
</feature>
<dbReference type="STRING" id="29139.ENSVURP00010011303"/>
<reference evidence="13" key="3">
    <citation type="submission" date="2025-09" db="UniProtKB">
        <authorList>
            <consortium name="Ensembl"/>
        </authorList>
    </citation>
    <scope>IDENTIFICATION</scope>
</reference>
<evidence type="ECO:0000259" key="12">
    <source>
        <dbReference type="PROSITE" id="PS50021"/>
    </source>
</evidence>
<evidence type="ECO:0000256" key="9">
    <source>
        <dbReference type="ARBA" id="ARBA00082870"/>
    </source>
</evidence>
<feature type="region of interest" description="Disordered" evidence="10">
    <location>
        <begin position="367"/>
        <end position="387"/>
    </location>
</feature>
<evidence type="ECO:0000256" key="6">
    <source>
        <dbReference type="ARBA" id="ARBA00023136"/>
    </source>
</evidence>
<feature type="region of interest" description="Disordered" evidence="10">
    <location>
        <begin position="912"/>
        <end position="940"/>
    </location>
</feature>
<dbReference type="Gene3D" id="1.10.418.10">
    <property type="entry name" value="Calponin-like domain"/>
    <property type="match status" value="2"/>
</dbReference>
<proteinExistence type="predicted"/>
<dbReference type="CDD" id="cd21245">
    <property type="entry name" value="CH_CLMN_rpt2"/>
    <property type="match status" value="1"/>
</dbReference>
<dbReference type="InterPro" id="IPR001589">
    <property type="entry name" value="Actinin_actin-bd_CS"/>
</dbReference>
<keyword evidence="6 11" id="KW-0472">Membrane</keyword>
<accession>A0A4X2KHI4</accession>
<dbReference type="GeneTree" id="ENSGT00940000159056"/>
<reference evidence="14" key="1">
    <citation type="submission" date="2018-12" db="EMBL/GenBank/DDBJ databases">
        <authorList>
            <person name="Yazar S."/>
        </authorList>
    </citation>
    <scope>NUCLEOTIDE SEQUENCE [LARGE SCALE GENOMIC DNA]</scope>
</reference>
<sequence>MAGHEWDWFQREELIGQISDIRVQNLQVERENVQKRTFTRWINLHLEKCKPPLEVKDLFIDIQDGKILMALLEVLSGQSLLHEYKSSSHRIFRLNNIAKALKFLEDSNVKLVSIDAAEIADGNSSLVLGLIWNIILFFQIKELTGNLNRNSSSSSLSSGTPGPDSDSSLPTTPKGENSVALSVKDQRKAIRTLLNWVQRRTRKYGVAVQDFAASWRSGLAFLAIIKAIDPSLVDIKQALEDSARENLEKAFSIAYDKLHIPRLLEPEDIMVDSPDEQSIVTYVAQFLERFPDLEGEDFMDPDKEIPIESTFVRIKETPTEQESKIFLLPEKGEPTYTVNCETSQPPPPIVFVCDTSEVGKELVTNECPRESLGHRDPDSPKNHPSHIAEQAFPGVLNKPSDINESLSEPSILLPKKAGHRPDSLPIKKTVHFESDISRDASCSKDIPFKADLGKVNEPFKQDDSVSSSGVNNKIKPKEVHVKTLGSALNKILDDYPLTHKKNSGFSTSEYLPGTTEGKDVEANKGHDSPPSLEVRGHKLIEETLDEVAKFEEMSLKALQQRTEMKGLTSLSQTLYDKNSSPDEKNAACGRVPEANVEQLAKKASKCHRKMKDSTVDKSDTDLHSSDMPIIDPSDHSYPTSPGKDIYSYIWHLQEKNLMPEMDLCEKAKQKSVHHDHDENTLPEDQLEIQDDADDEISTPLSSSISLETLDQSEDSLDFKISPPSSKVSVIPHDLFYYPHYDVPLSAVLEAYVEASHGSQNEEIVPDKSTEDAQELATKGEDHQKYCKSNPSYSVTEVNAEVQQMDHPGHLAETQPSAETVEAKVHVEHKGKDPPNGGSVDSSQSQDFQNVGKLDVSLEKLPEEASTIKKKEEWNHGDQAERSLFVAAKAAPFSEDLEEEIIDRKVISRTSHSDSSLYTRRQGNKSSEMDHVSHGHLRSTDMEERRNRLLIRKVSGFGEAVLQGHPGAHSDSLVHFAQQQDLVYFILFLWLLVYCLLLFPQLDIKKL</sequence>
<evidence type="ECO:0000313" key="14">
    <source>
        <dbReference type="Proteomes" id="UP000314987"/>
    </source>
</evidence>
<evidence type="ECO:0000313" key="13">
    <source>
        <dbReference type="Ensembl" id="ENSVURP00010011303.1"/>
    </source>
</evidence>
<dbReference type="GO" id="GO:0034993">
    <property type="term" value="C:meiotic nuclear membrane microtubule tethering complex"/>
    <property type="evidence" value="ECO:0007669"/>
    <property type="project" value="TreeGrafter"/>
</dbReference>
<dbReference type="Ensembl" id="ENSVURT00010012835.1">
    <property type="protein sequence ID" value="ENSVURP00010011303.1"/>
    <property type="gene ID" value="ENSVURG00010008732.1"/>
</dbReference>
<dbReference type="InterPro" id="IPR036872">
    <property type="entry name" value="CH_dom_sf"/>
</dbReference>
<dbReference type="GO" id="GO:0005737">
    <property type="term" value="C:cytoplasm"/>
    <property type="evidence" value="ECO:0007669"/>
    <property type="project" value="Ensembl"/>
</dbReference>
<dbReference type="GeneID" id="114039016"/>
<dbReference type="FunFam" id="1.10.418.10:FF:000063">
    <property type="entry name" value="Calmin"/>
    <property type="match status" value="1"/>
</dbReference>
<evidence type="ECO:0000256" key="7">
    <source>
        <dbReference type="ARBA" id="ARBA00023203"/>
    </source>
</evidence>
<name>A0A4X2KHI4_VOMUR</name>
<dbReference type="GO" id="GO:0051015">
    <property type="term" value="F:actin filament binding"/>
    <property type="evidence" value="ECO:0007669"/>
    <property type="project" value="TreeGrafter"/>
</dbReference>
<evidence type="ECO:0000256" key="10">
    <source>
        <dbReference type="SAM" id="MobiDB-lite"/>
    </source>
</evidence>
<dbReference type="PANTHER" id="PTHR47535">
    <property type="entry name" value="MUSCLE-SPECIFIC PROTEIN 300 KDA, ISOFORM G"/>
    <property type="match status" value="1"/>
</dbReference>
<dbReference type="Pfam" id="PF00307">
    <property type="entry name" value="CH"/>
    <property type="match status" value="2"/>
</dbReference>
<reference evidence="13" key="2">
    <citation type="submission" date="2025-08" db="UniProtKB">
        <authorList>
            <consortium name="Ensembl"/>
        </authorList>
    </citation>
    <scope>IDENTIFICATION</scope>
</reference>
<evidence type="ECO:0000256" key="8">
    <source>
        <dbReference type="ARBA" id="ARBA00070333"/>
    </source>
</evidence>
<feature type="region of interest" description="Disordered" evidence="10">
    <location>
        <begin position="151"/>
        <end position="180"/>
    </location>
</feature>
<feature type="transmembrane region" description="Helical" evidence="11">
    <location>
        <begin position="981"/>
        <end position="998"/>
    </location>
</feature>
<dbReference type="AlphaFoldDB" id="A0A4X2KHI4"/>
<keyword evidence="7" id="KW-0009">Actin-binding</keyword>
<dbReference type="PROSITE" id="PS50021">
    <property type="entry name" value="CH"/>
    <property type="match status" value="2"/>
</dbReference>
<evidence type="ECO:0000256" key="2">
    <source>
        <dbReference type="ARBA" id="ARBA00022553"/>
    </source>
</evidence>
<dbReference type="InterPro" id="IPR047826">
    <property type="entry name" value="CLMN_CH_second"/>
</dbReference>
<evidence type="ECO:0000256" key="4">
    <source>
        <dbReference type="ARBA" id="ARBA00022737"/>
    </source>
</evidence>
<feature type="compositionally biased region" description="Low complexity" evidence="10">
    <location>
        <begin position="151"/>
        <end position="173"/>
    </location>
</feature>
<keyword evidence="2" id="KW-0597">Phosphoprotein</keyword>
<dbReference type="InterPro" id="IPR052403">
    <property type="entry name" value="LINC-complex_assoc"/>
</dbReference>
<evidence type="ECO:0000256" key="11">
    <source>
        <dbReference type="SAM" id="Phobius"/>
    </source>
</evidence>
<dbReference type="GO" id="GO:0031175">
    <property type="term" value="P:neuron projection development"/>
    <property type="evidence" value="ECO:0007669"/>
    <property type="project" value="Ensembl"/>
</dbReference>
<keyword evidence="4" id="KW-0677">Repeat</keyword>
<dbReference type="OrthoDB" id="10017054at2759"/>
<feature type="compositionally biased region" description="Basic and acidic residues" evidence="10">
    <location>
        <begin position="516"/>
        <end position="527"/>
    </location>
</feature>
<comment type="subcellular location">
    <subcellularLocation>
        <location evidence="1">Membrane</location>
        <topology evidence="1">Single-pass type IV membrane protein</topology>
    </subcellularLocation>
</comment>
<dbReference type="OMA" id="PHELFYY"/>
<dbReference type="CTD" id="79789"/>
<feature type="compositionally biased region" description="Basic and acidic residues" evidence="10">
    <location>
        <begin position="611"/>
        <end position="624"/>
    </location>
</feature>
<dbReference type="InterPro" id="IPR047827">
    <property type="entry name" value="CLMN_CH_first"/>
</dbReference>
<dbReference type="FunFam" id="1.10.418.10:FF:000057">
    <property type="entry name" value="Calmin"/>
    <property type="match status" value="1"/>
</dbReference>
<dbReference type="SMART" id="SM00033">
    <property type="entry name" value="CH"/>
    <property type="match status" value="2"/>
</dbReference>
<dbReference type="RefSeq" id="XP_027712390.1">
    <property type="nucleotide sequence ID" value="XM_027856589.1"/>
</dbReference>
<evidence type="ECO:0000256" key="3">
    <source>
        <dbReference type="ARBA" id="ARBA00022692"/>
    </source>
</evidence>
<dbReference type="PROSITE" id="PS00020">
    <property type="entry name" value="ACTININ_2"/>
    <property type="match status" value="1"/>
</dbReference>
<feature type="region of interest" description="Disordered" evidence="10">
    <location>
        <begin position="603"/>
        <end position="638"/>
    </location>
</feature>
<keyword evidence="14" id="KW-1185">Reference proteome</keyword>
<dbReference type="CDD" id="cd21191">
    <property type="entry name" value="CH_CLMN_rpt1"/>
    <property type="match status" value="1"/>
</dbReference>
<dbReference type="Proteomes" id="UP000314987">
    <property type="component" value="Unassembled WGS sequence"/>
</dbReference>
<evidence type="ECO:0000256" key="1">
    <source>
        <dbReference type="ARBA" id="ARBA00004211"/>
    </source>
</evidence>
<feature type="compositionally biased region" description="Polar residues" evidence="10">
    <location>
        <begin position="912"/>
        <end position="925"/>
    </location>
</feature>
<dbReference type="PROSITE" id="PS00019">
    <property type="entry name" value="ACTININ_1"/>
    <property type="match status" value="1"/>
</dbReference>
<dbReference type="InterPro" id="IPR001715">
    <property type="entry name" value="CH_dom"/>
</dbReference>
<dbReference type="GO" id="GO:0005640">
    <property type="term" value="C:nuclear outer membrane"/>
    <property type="evidence" value="ECO:0007669"/>
    <property type="project" value="TreeGrafter"/>
</dbReference>
<dbReference type="GO" id="GO:0008285">
    <property type="term" value="P:negative regulation of cell population proliferation"/>
    <property type="evidence" value="ECO:0007669"/>
    <property type="project" value="Ensembl"/>
</dbReference>
<feature type="domain" description="Calponin-homology (CH)" evidence="12">
    <location>
        <begin position="32"/>
        <end position="139"/>
    </location>
</feature>
<evidence type="ECO:0000256" key="5">
    <source>
        <dbReference type="ARBA" id="ARBA00022989"/>
    </source>
</evidence>
<dbReference type="SUPFAM" id="SSF47576">
    <property type="entry name" value="Calponin-homology domain, CH-domain"/>
    <property type="match status" value="1"/>
</dbReference>
<feature type="domain" description="Calponin-homology (CH)" evidence="12">
    <location>
        <begin position="187"/>
        <end position="291"/>
    </location>
</feature>
<organism evidence="13 14">
    <name type="scientific">Vombatus ursinus</name>
    <name type="common">Common wombat</name>
    <dbReference type="NCBI Taxonomy" id="29139"/>
    <lineage>
        <taxon>Eukaryota</taxon>
        <taxon>Metazoa</taxon>
        <taxon>Chordata</taxon>
        <taxon>Craniata</taxon>
        <taxon>Vertebrata</taxon>
        <taxon>Euteleostomi</taxon>
        <taxon>Mammalia</taxon>
        <taxon>Metatheria</taxon>
        <taxon>Diprotodontia</taxon>
        <taxon>Vombatidae</taxon>
        <taxon>Vombatus</taxon>
    </lineage>
</organism>
<feature type="region of interest" description="Disordered" evidence="10">
    <location>
        <begin position="503"/>
        <end position="533"/>
    </location>
</feature>
<keyword evidence="3 11" id="KW-0812">Transmembrane</keyword>
<keyword evidence="5 11" id="KW-1133">Transmembrane helix</keyword>
<dbReference type="GO" id="GO:0007097">
    <property type="term" value="P:nuclear migration"/>
    <property type="evidence" value="ECO:0007669"/>
    <property type="project" value="TreeGrafter"/>
</dbReference>
<protein>
    <recommendedName>
        <fullName evidence="8">Calmin</fullName>
    </recommendedName>
    <alternativeName>
        <fullName evidence="9">Calponin-like transmembrane domain protein</fullName>
    </alternativeName>
</protein>
<feature type="compositionally biased region" description="Basic and acidic residues" evidence="10">
    <location>
        <begin position="367"/>
        <end position="381"/>
    </location>
</feature>
<dbReference type="PANTHER" id="PTHR47535:SF7">
    <property type="entry name" value="CALMIN"/>
    <property type="match status" value="1"/>
</dbReference>
<gene>
    <name evidence="13" type="primary">CLMN</name>
</gene>